<evidence type="ECO:0000256" key="4">
    <source>
        <dbReference type="ARBA" id="ARBA00023163"/>
    </source>
</evidence>
<evidence type="ECO:0000313" key="7">
    <source>
        <dbReference type="EMBL" id="SHM77770.1"/>
    </source>
</evidence>
<keyword evidence="2" id="KW-0805">Transcription regulation</keyword>
<comment type="similarity">
    <text evidence="1">Belongs to the sigma-70 factor family. ECF subfamily.</text>
</comment>
<dbReference type="EMBL" id="FRDA01000003">
    <property type="protein sequence ID" value="SHM77770.1"/>
    <property type="molecule type" value="Genomic_DNA"/>
</dbReference>
<dbReference type="SUPFAM" id="SSF88659">
    <property type="entry name" value="Sigma3 and sigma4 domains of RNA polymerase sigma factors"/>
    <property type="match status" value="1"/>
</dbReference>
<proteinExistence type="inferred from homology"/>
<dbReference type="InterPro" id="IPR007627">
    <property type="entry name" value="RNA_pol_sigma70_r2"/>
</dbReference>
<evidence type="ECO:0000256" key="1">
    <source>
        <dbReference type="ARBA" id="ARBA00010641"/>
    </source>
</evidence>
<dbReference type="SUPFAM" id="SSF88946">
    <property type="entry name" value="Sigma2 domain of RNA polymerase sigma factors"/>
    <property type="match status" value="1"/>
</dbReference>
<protein>
    <submittedName>
        <fullName evidence="7">RNA polymerase sigma factor, sigma-70 family</fullName>
    </submittedName>
</protein>
<dbReference type="InterPro" id="IPR013249">
    <property type="entry name" value="RNA_pol_sigma70_r4_t2"/>
</dbReference>
<sequence length="190" mass="21484">MTQMISIIIWFNRWSSTSVSQSHFNDVFIARRDVLLRTLQRMVGNRSAAEDLLQETWLRVSRALNERPIDHLEPFVFQTARNLALDHLRARRIRGRTLIEDVPLAQLESVVAQLSAPEDAAHAKRLIDSLSASLSTLTPRQQSIFTLSRLNGQSYLQIAEQLNVSASTVQKELKLIMAICVGVVSRLDPP</sequence>
<dbReference type="Gene3D" id="1.10.1740.10">
    <property type="match status" value="1"/>
</dbReference>
<evidence type="ECO:0000259" key="5">
    <source>
        <dbReference type="Pfam" id="PF04542"/>
    </source>
</evidence>
<dbReference type="PANTHER" id="PTHR43133:SF63">
    <property type="entry name" value="RNA POLYMERASE SIGMA FACTOR FECI-RELATED"/>
    <property type="match status" value="1"/>
</dbReference>
<dbReference type="Pfam" id="PF04542">
    <property type="entry name" value="Sigma70_r2"/>
    <property type="match status" value="1"/>
</dbReference>
<dbReference type="GO" id="GO:0016987">
    <property type="term" value="F:sigma factor activity"/>
    <property type="evidence" value="ECO:0007669"/>
    <property type="project" value="UniProtKB-KW"/>
</dbReference>
<dbReference type="InterPro" id="IPR039425">
    <property type="entry name" value="RNA_pol_sigma-70-like"/>
</dbReference>
<dbReference type="InterPro" id="IPR036388">
    <property type="entry name" value="WH-like_DNA-bd_sf"/>
</dbReference>
<keyword evidence="3" id="KW-0731">Sigma factor</keyword>
<dbReference type="InterPro" id="IPR014284">
    <property type="entry name" value="RNA_pol_sigma-70_dom"/>
</dbReference>
<dbReference type="AlphaFoldDB" id="A0A1M7LJF4"/>
<dbReference type="PANTHER" id="PTHR43133">
    <property type="entry name" value="RNA POLYMERASE ECF-TYPE SIGMA FACTO"/>
    <property type="match status" value="1"/>
</dbReference>
<organism evidence="7 8">
    <name type="scientific">Pseudomonas asturiensis</name>
    <dbReference type="NCBI Taxonomy" id="1190415"/>
    <lineage>
        <taxon>Bacteria</taxon>
        <taxon>Pseudomonadati</taxon>
        <taxon>Pseudomonadota</taxon>
        <taxon>Gammaproteobacteria</taxon>
        <taxon>Pseudomonadales</taxon>
        <taxon>Pseudomonadaceae</taxon>
        <taxon>Pseudomonas</taxon>
    </lineage>
</organism>
<evidence type="ECO:0000259" key="6">
    <source>
        <dbReference type="Pfam" id="PF08281"/>
    </source>
</evidence>
<dbReference type="Gene3D" id="1.10.10.10">
    <property type="entry name" value="Winged helix-like DNA-binding domain superfamily/Winged helix DNA-binding domain"/>
    <property type="match status" value="1"/>
</dbReference>
<dbReference type="InterPro" id="IPR013325">
    <property type="entry name" value="RNA_pol_sigma_r2"/>
</dbReference>
<dbReference type="GO" id="GO:0003677">
    <property type="term" value="F:DNA binding"/>
    <property type="evidence" value="ECO:0007669"/>
    <property type="project" value="InterPro"/>
</dbReference>
<dbReference type="Pfam" id="PF08281">
    <property type="entry name" value="Sigma70_r4_2"/>
    <property type="match status" value="1"/>
</dbReference>
<accession>A0A1M7LJF4</accession>
<name>A0A1M7LJF4_9PSED</name>
<feature type="domain" description="RNA polymerase sigma-70 region 2" evidence="5">
    <location>
        <begin position="32"/>
        <end position="92"/>
    </location>
</feature>
<feature type="domain" description="RNA polymerase sigma factor 70 region 4 type 2" evidence="6">
    <location>
        <begin position="129"/>
        <end position="177"/>
    </location>
</feature>
<evidence type="ECO:0000256" key="2">
    <source>
        <dbReference type="ARBA" id="ARBA00023015"/>
    </source>
</evidence>
<dbReference type="Proteomes" id="UP000183983">
    <property type="component" value="Unassembled WGS sequence"/>
</dbReference>
<evidence type="ECO:0000256" key="3">
    <source>
        <dbReference type="ARBA" id="ARBA00023082"/>
    </source>
</evidence>
<dbReference type="InterPro" id="IPR013324">
    <property type="entry name" value="RNA_pol_sigma_r3/r4-like"/>
</dbReference>
<keyword evidence="4" id="KW-0804">Transcription</keyword>
<dbReference type="GO" id="GO:0006352">
    <property type="term" value="P:DNA-templated transcription initiation"/>
    <property type="evidence" value="ECO:0007669"/>
    <property type="project" value="InterPro"/>
</dbReference>
<dbReference type="NCBIfam" id="TIGR02937">
    <property type="entry name" value="sigma70-ECF"/>
    <property type="match status" value="1"/>
</dbReference>
<gene>
    <name evidence="7" type="ORF">SAMN05216593_103100</name>
</gene>
<reference evidence="7 8" key="1">
    <citation type="submission" date="2016-11" db="EMBL/GenBank/DDBJ databases">
        <authorList>
            <person name="Jaros S."/>
            <person name="Januszkiewicz K."/>
            <person name="Wedrychowicz H."/>
        </authorList>
    </citation>
    <scope>NUCLEOTIDE SEQUENCE [LARGE SCALE GENOMIC DNA]</scope>
    <source>
        <strain evidence="7 8">LMG 26898</strain>
    </source>
</reference>
<dbReference type="STRING" id="1190415.SAMN05216593_103100"/>
<evidence type="ECO:0000313" key="8">
    <source>
        <dbReference type="Proteomes" id="UP000183983"/>
    </source>
</evidence>